<name>A0A386WWF5_9ACTN</name>
<gene>
    <name evidence="1" type="ORF">CSH63_25410</name>
</gene>
<evidence type="ECO:0000313" key="2">
    <source>
        <dbReference type="Proteomes" id="UP000267804"/>
    </source>
</evidence>
<proteinExistence type="predicted"/>
<organism evidence="1 2">
    <name type="scientific">Micromonospora tulbaghiae</name>
    <dbReference type="NCBI Taxonomy" id="479978"/>
    <lineage>
        <taxon>Bacteria</taxon>
        <taxon>Bacillati</taxon>
        <taxon>Actinomycetota</taxon>
        <taxon>Actinomycetes</taxon>
        <taxon>Micromonosporales</taxon>
        <taxon>Micromonosporaceae</taxon>
        <taxon>Micromonospora</taxon>
    </lineage>
</organism>
<protein>
    <submittedName>
        <fullName evidence="1">Uncharacterized protein</fullName>
    </submittedName>
</protein>
<dbReference type="EMBL" id="CP024087">
    <property type="protein sequence ID" value="AYF30724.1"/>
    <property type="molecule type" value="Genomic_DNA"/>
</dbReference>
<dbReference type="AlphaFoldDB" id="A0A386WWF5"/>
<dbReference type="Proteomes" id="UP000267804">
    <property type="component" value="Chromosome"/>
</dbReference>
<accession>A0A386WWF5</accession>
<sequence length="68" mass="7797">MRSRLADGMPVDAAIALMRERGLGWLESKKLLWHLVVPDVRAVRLLIEDSDTWADRRSRADRRGRQGA</sequence>
<dbReference type="KEGG" id="mtua:CSH63_25410"/>
<reference evidence="1 2" key="1">
    <citation type="submission" date="2017-10" db="EMBL/GenBank/DDBJ databases">
        <title>Integration of genomic and chemical information greatly accelerates assignment of the full stereostructure of myelolactone, a potent inhibitor of myeloma from a marine-derived Micromonospora.</title>
        <authorList>
            <person name="Kim M.C."/>
            <person name="Machado H."/>
            <person name="Jensen P.R."/>
            <person name="Fenical W."/>
        </authorList>
    </citation>
    <scope>NUCLEOTIDE SEQUENCE [LARGE SCALE GENOMIC DNA]</scope>
    <source>
        <strain evidence="1 2">CNY-010</strain>
    </source>
</reference>
<evidence type="ECO:0000313" key="1">
    <source>
        <dbReference type="EMBL" id="AYF30724.1"/>
    </source>
</evidence>